<sequence>MIIFSTTVFGFNYGEKLKRRTKELYEIQRCMCEIENQIIYTHTPLPDTLKNAAIKAKEPISSVLEQIYYMLEENKVYSVYEAFKSAFSDKIETLSLKDEDITIIMDFSKSLGESDVEGQRAIFSLATENIKKQIKISENVIKKNVKMYRCLGFSIGAVISILLI</sequence>
<dbReference type="InterPro" id="IPR014198">
    <property type="entry name" value="Spore_III_AB"/>
</dbReference>
<accession>A0ABS4KN61</accession>
<reference evidence="1 2" key="1">
    <citation type="submission" date="2021-03" db="EMBL/GenBank/DDBJ databases">
        <title>Genomic Encyclopedia of Type Strains, Phase IV (KMG-IV): sequencing the most valuable type-strain genomes for metagenomic binning, comparative biology and taxonomic classification.</title>
        <authorList>
            <person name="Goeker M."/>
        </authorList>
    </citation>
    <scope>NUCLEOTIDE SEQUENCE [LARGE SCALE GENOMIC DNA]</scope>
    <source>
        <strain evidence="1 2">DSM 28783</strain>
    </source>
</reference>
<organism evidence="1 2">
    <name type="scientific">Clostridium algifaecis</name>
    <dbReference type="NCBI Taxonomy" id="1472040"/>
    <lineage>
        <taxon>Bacteria</taxon>
        <taxon>Bacillati</taxon>
        <taxon>Bacillota</taxon>
        <taxon>Clostridia</taxon>
        <taxon>Eubacteriales</taxon>
        <taxon>Clostridiaceae</taxon>
        <taxon>Clostridium</taxon>
    </lineage>
</organism>
<name>A0ABS4KN61_9CLOT</name>
<proteinExistence type="predicted"/>
<dbReference type="Pfam" id="PF09548">
    <property type="entry name" value="Spore_III_AB"/>
    <property type="match status" value="1"/>
</dbReference>
<comment type="caution">
    <text evidence="1">The sequence shown here is derived from an EMBL/GenBank/DDBJ whole genome shotgun (WGS) entry which is preliminary data.</text>
</comment>
<dbReference type="EMBL" id="JAGGLM010000001">
    <property type="protein sequence ID" value="MBP2031468.1"/>
    <property type="molecule type" value="Genomic_DNA"/>
</dbReference>
<protein>
    <submittedName>
        <fullName evidence="1">Stage III sporulation protein AB</fullName>
    </submittedName>
</protein>
<dbReference type="Proteomes" id="UP001519307">
    <property type="component" value="Unassembled WGS sequence"/>
</dbReference>
<evidence type="ECO:0000313" key="1">
    <source>
        <dbReference type="EMBL" id="MBP2031468.1"/>
    </source>
</evidence>
<dbReference type="NCBIfam" id="TIGR02833">
    <property type="entry name" value="spore_III_AB"/>
    <property type="match status" value="1"/>
</dbReference>
<evidence type="ECO:0000313" key="2">
    <source>
        <dbReference type="Proteomes" id="UP001519307"/>
    </source>
</evidence>
<gene>
    <name evidence="1" type="ORF">J2Z42_000133</name>
</gene>
<keyword evidence="2" id="KW-1185">Reference proteome</keyword>
<dbReference type="PIRSF" id="PIRSF021435">
    <property type="entry name" value="SpoIIIAB"/>
    <property type="match status" value="1"/>
</dbReference>